<comment type="subcellular location">
    <subcellularLocation>
        <location evidence="1 6 7">Nucleus</location>
    </subcellularLocation>
</comment>
<dbReference type="PRINTS" id="PR00024">
    <property type="entry name" value="HOMEOBOX"/>
</dbReference>
<evidence type="ECO:0000313" key="10">
    <source>
        <dbReference type="EMBL" id="KAF7258069.1"/>
    </source>
</evidence>
<feature type="region of interest" description="Disordered" evidence="8">
    <location>
        <begin position="651"/>
        <end position="673"/>
    </location>
</feature>
<keyword evidence="4 6" id="KW-0371">Homeobox</keyword>
<accession>A0A8S9YSV3</accession>
<reference evidence="10" key="1">
    <citation type="submission" date="2019-07" db="EMBL/GenBank/DDBJ databases">
        <title>Annotation for the trematode Paragonimus miyazaki's.</title>
        <authorList>
            <person name="Choi Y.-J."/>
        </authorList>
    </citation>
    <scope>NUCLEOTIDE SEQUENCE</scope>
    <source>
        <strain evidence="10">Japan</strain>
    </source>
</reference>
<evidence type="ECO:0000256" key="8">
    <source>
        <dbReference type="SAM" id="MobiDB-lite"/>
    </source>
</evidence>
<dbReference type="Proteomes" id="UP000822476">
    <property type="component" value="Unassembled WGS sequence"/>
</dbReference>
<dbReference type="InterPro" id="IPR020479">
    <property type="entry name" value="HD_metazoa"/>
</dbReference>
<dbReference type="PROSITE" id="PS00027">
    <property type="entry name" value="HOMEOBOX_1"/>
    <property type="match status" value="1"/>
</dbReference>
<dbReference type="EMBL" id="JTDE01001964">
    <property type="protein sequence ID" value="KAF7258069.1"/>
    <property type="molecule type" value="Genomic_DNA"/>
</dbReference>
<dbReference type="PROSITE" id="PS50071">
    <property type="entry name" value="HOMEOBOX_2"/>
    <property type="match status" value="1"/>
</dbReference>
<dbReference type="GO" id="GO:0000978">
    <property type="term" value="F:RNA polymerase II cis-regulatory region sequence-specific DNA binding"/>
    <property type="evidence" value="ECO:0007669"/>
    <property type="project" value="TreeGrafter"/>
</dbReference>
<evidence type="ECO:0000256" key="5">
    <source>
        <dbReference type="ARBA" id="ARBA00023242"/>
    </source>
</evidence>
<feature type="DNA-binding region" description="Homeobox" evidence="6">
    <location>
        <begin position="576"/>
        <end position="635"/>
    </location>
</feature>
<dbReference type="AlphaFoldDB" id="A0A8S9YSV3"/>
<keyword evidence="3 6" id="KW-0238">DNA-binding</keyword>
<keyword evidence="2" id="KW-0217">Developmental protein</keyword>
<dbReference type="Pfam" id="PF00046">
    <property type="entry name" value="Homeodomain"/>
    <property type="match status" value="1"/>
</dbReference>
<dbReference type="InterPro" id="IPR001356">
    <property type="entry name" value="HD"/>
</dbReference>
<feature type="compositionally biased region" description="Polar residues" evidence="8">
    <location>
        <begin position="382"/>
        <end position="413"/>
    </location>
</feature>
<dbReference type="InterPro" id="IPR000047">
    <property type="entry name" value="HTH_motif"/>
</dbReference>
<dbReference type="InterPro" id="IPR009057">
    <property type="entry name" value="Homeodomain-like_sf"/>
</dbReference>
<dbReference type="PANTHER" id="PTHR45946">
    <property type="entry name" value="HOMEOBOX PROTEIN ROUGH-RELATED"/>
    <property type="match status" value="1"/>
</dbReference>
<dbReference type="SMART" id="SM00389">
    <property type="entry name" value="HOX"/>
    <property type="match status" value="1"/>
</dbReference>
<comment type="caution">
    <text evidence="10">The sequence shown here is derived from an EMBL/GenBank/DDBJ whole genome shotgun (WGS) entry which is preliminary data.</text>
</comment>
<evidence type="ECO:0000313" key="11">
    <source>
        <dbReference type="Proteomes" id="UP000822476"/>
    </source>
</evidence>
<sequence length="729" mass="84046">MKIAIDCEPATLEYPMPTISPFLPRYYMDDHPNEPMNTSQIYTNLDFNYPSDHSVTHHDKCEELQTDEYQSFNFSFHDTVFSSNYACDHGVRSNCTDHPPKGCTFLSLSGYKPCELLKLPARDSENKTTTIEPYSITCEGSSETVTDCSSRDYSQDFQDRPSLSYGAQSVRYSLQRQDYFEALRRSSVGFSSSKLKYSTTESLKQANQSNQSEEARSLNYNPNMPDTPISMTNPYYECKMRLPERIAQSLHHCSGLASQTLHDYNKLSTECGNCLNGQPASDKSDYFGSLIQENTAHLEKRILLENALKRDQESYETYLQSEIKNYHLLHRKQDDPYYFRHSNLLSTTLGGTSDVSTIRSLHTEKARSLNNMESRNAVKQPITRSIPHNNPQVEENEVSNQDQSNGALGQSIASPRHESENSNKIALCKTQTPSIRSPLPFKWMQIKRQQPKPNNYNCITFSNNSALTKKAVNLDRTAKVTLERAVTGTNIQKDCWSKGPYLGFANNLIHSCSKEICTDFDECGKLQRFPISESHIIKESSYVYETQSWPPAFDECKHNEYPWNSQEASMLLGQNSLNGRTNFTNKQLTELEKEFHFNRYLTRARRIEISNDLGLTETQVKIWFQNRRMKQKKRMRDQYVGLTKEIDDVFTSTPRSESHHITKREYQSPTDYEHRDRLTALSESVPVERGYPQLPYYSESSFQFGIPDDYTMKFRNSEKTTVPYCRHNS</sequence>
<feature type="region of interest" description="Disordered" evidence="8">
    <location>
        <begin position="200"/>
        <end position="226"/>
    </location>
</feature>
<evidence type="ECO:0000256" key="2">
    <source>
        <dbReference type="ARBA" id="ARBA00022473"/>
    </source>
</evidence>
<organism evidence="10 11">
    <name type="scientific">Paragonimus skrjabini miyazakii</name>
    <dbReference type="NCBI Taxonomy" id="59628"/>
    <lineage>
        <taxon>Eukaryota</taxon>
        <taxon>Metazoa</taxon>
        <taxon>Spiralia</taxon>
        <taxon>Lophotrochozoa</taxon>
        <taxon>Platyhelminthes</taxon>
        <taxon>Trematoda</taxon>
        <taxon>Digenea</taxon>
        <taxon>Plagiorchiida</taxon>
        <taxon>Troglotremata</taxon>
        <taxon>Troglotrematidae</taxon>
        <taxon>Paragonimus</taxon>
    </lineage>
</organism>
<evidence type="ECO:0000256" key="7">
    <source>
        <dbReference type="RuleBase" id="RU000682"/>
    </source>
</evidence>
<dbReference type="Gene3D" id="1.10.10.60">
    <property type="entry name" value="Homeodomain-like"/>
    <property type="match status" value="1"/>
</dbReference>
<proteinExistence type="predicted"/>
<dbReference type="SUPFAM" id="SSF46689">
    <property type="entry name" value="Homeodomain-like"/>
    <property type="match status" value="1"/>
</dbReference>
<dbReference type="OrthoDB" id="6238009at2759"/>
<dbReference type="GO" id="GO:0005634">
    <property type="term" value="C:nucleus"/>
    <property type="evidence" value="ECO:0007669"/>
    <property type="project" value="UniProtKB-SubCell"/>
</dbReference>
<feature type="region of interest" description="Disordered" evidence="8">
    <location>
        <begin position="379"/>
        <end position="422"/>
    </location>
</feature>
<dbReference type="PRINTS" id="PR00031">
    <property type="entry name" value="HTHREPRESSR"/>
</dbReference>
<protein>
    <recommendedName>
        <fullName evidence="9">Homeobox domain-containing protein</fullName>
    </recommendedName>
</protein>
<name>A0A8S9YSV3_9TREM</name>
<keyword evidence="11" id="KW-1185">Reference proteome</keyword>
<dbReference type="PANTHER" id="PTHR45946:SF4">
    <property type="entry name" value="HOMEOBOX PROTEIN ROUGH-RELATED"/>
    <property type="match status" value="1"/>
</dbReference>
<evidence type="ECO:0000256" key="3">
    <source>
        <dbReference type="ARBA" id="ARBA00023125"/>
    </source>
</evidence>
<dbReference type="GO" id="GO:0000981">
    <property type="term" value="F:DNA-binding transcription factor activity, RNA polymerase II-specific"/>
    <property type="evidence" value="ECO:0007669"/>
    <property type="project" value="InterPro"/>
</dbReference>
<dbReference type="InterPro" id="IPR017970">
    <property type="entry name" value="Homeobox_CS"/>
</dbReference>
<feature type="compositionally biased region" description="Basic and acidic residues" evidence="8">
    <location>
        <begin position="656"/>
        <end position="673"/>
    </location>
</feature>
<evidence type="ECO:0000256" key="1">
    <source>
        <dbReference type="ARBA" id="ARBA00004123"/>
    </source>
</evidence>
<evidence type="ECO:0000256" key="6">
    <source>
        <dbReference type="PROSITE-ProRule" id="PRU00108"/>
    </source>
</evidence>
<evidence type="ECO:0000256" key="4">
    <source>
        <dbReference type="ARBA" id="ARBA00023155"/>
    </source>
</evidence>
<dbReference type="InterPro" id="IPR046327">
    <property type="entry name" value="HXA1/B1/D1"/>
</dbReference>
<dbReference type="CDD" id="cd00086">
    <property type="entry name" value="homeodomain"/>
    <property type="match status" value="1"/>
</dbReference>
<feature type="domain" description="Homeobox" evidence="9">
    <location>
        <begin position="574"/>
        <end position="634"/>
    </location>
</feature>
<evidence type="ECO:0000259" key="9">
    <source>
        <dbReference type="PROSITE" id="PS50071"/>
    </source>
</evidence>
<gene>
    <name evidence="10" type="ORF">EG68_04780</name>
</gene>
<keyword evidence="5 6" id="KW-0539">Nucleus</keyword>